<protein>
    <submittedName>
        <fullName evidence="7">CRAL-TRIO domain-containing protein</fullName>
    </submittedName>
    <submittedName>
        <fullName evidence="8">CRAL/TRIO domain-containing protein</fullName>
    </submittedName>
</protein>
<proteinExistence type="inferred from homology"/>
<dbReference type="PANTHER" id="PTHR45932">
    <property type="entry name" value="PATELLIN-1"/>
    <property type="match status" value="1"/>
</dbReference>
<dbReference type="PROSITE" id="PS50191">
    <property type="entry name" value="CRAL_TRIO"/>
    <property type="match status" value="1"/>
</dbReference>
<evidence type="ECO:0000313" key="7">
    <source>
        <dbReference type="EMBL" id="EPZ33372.1"/>
    </source>
</evidence>
<dbReference type="OrthoDB" id="75724at2759"/>
<sequence length="354" mass="40779">MTSDQYSSPQVSEFIKVFNDNAKEGLENSEFNDLSQPNRAQICIIEKFLVARNRVVNDAVTMFINALKVNDHLDLKQWRKQFRVNEIIQETFDDEISSLGFTYGFDKNSRPITYNVYGKMDPDKVFKNEDTTMFLRWRVQLMERAIQLLDFENGIDTITQVSILNSILEVHDYAGASMFRMDKRMKAITKEIITLFQDNYPEMLQKKMFINVPSIMDVLYNLMAGFTSKRTQSKFLMASYTKARKALLDVIDVTQVPIQYGGFEKGEGSIKTADVSPRSSLSVSENFEGKAAILDFCVIEGDIIIKTDGNTNERREFGSITLKSNDESKFTFEFDNSFSMLNGKQIIYRLRECQ</sequence>
<feature type="domain" description="CRAL-TRIO" evidence="5">
    <location>
        <begin position="89"/>
        <end position="268"/>
    </location>
</feature>
<evidence type="ECO:0000259" key="6">
    <source>
        <dbReference type="PROSITE" id="PS50866"/>
    </source>
</evidence>
<reference evidence="10" key="2">
    <citation type="journal article" date="2018" name="Nat. Microbiol.">
        <title>Leveraging single-cell genomics to expand the fungal tree of life.</title>
        <authorList>
            <person name="Ahrendt S.R."/>
            <person name="Quandt C.A."/>
            <person name="Ciobanu D."/>
            <person name="Clum A."/>
            <person name="Salamov A."/>
            <person name="Andreopoulos B."/>
            <person name="Cheng J.F."/>
            <person name="Woyke T."/>
            <person name="Pelin A."/>
            <person name="Henrissat B."/>
            <person name="Reynolds N.K."/>
            <person name="Benny G.L."/>
            <person name="Smith M.E."/>
            <person name="James T.Y."/>
            <person name="Grigoriev I.V."/>
        </authorList>
    </citation>
    <scope>NUCLEOTIDE SEQUENCE [LARGE SCALE GENOMIC DNA]</scope>
    <source>
        <strain evidence="10">CSF55</strain>
    </source>
</reference>
<dbReference type="PANTHER" id="PTHR45932:SF17">
    <property type="entry name" value="CELLULAR RETINALDEHYDE-BINDING_TRIPLE FUNCTION DOMAIN-CONTAINING PROTEIN"/>
    <property type="match status" value="1"/>
</dbReference>
<dbReference type="PROSITE" id="PS50866">
    <property type="entry name" value="GOLD"/>
    <property type="match status" value="1"/>
</dbReference>
<dbReference type="InterPro" id="IPR044834">
    <property type="entry name" value="PATL"/>
</dbReference>
<dbReference type="Proteomes" id="UP000030755">
    <property type="component" value="Unassembled WGS sequence"/>
</dbReference>
<dbReference type="GO" id="GO:0051301">
    <property type="term" value="P:cell division"/>
    <property type="evidence" value="ECO:0007669"/>
    <property type="project" value="UniProtKB-KW"/>
</dbReference>
<reference evidence="7 9" key="1">
    <citation type="journal article" date="2013" name="Curr. Biol.">
        <title>Shared signatures of parasitism and phylogenomics unite Cryptomycota and microsporidia.</title>
        <authorList>
            <person name="James T.Y."/>
            <person name="Pelin A."/>
            <person name="Bonen L."/>
            <person name="Ahrendt S."/>
            <person name="Sain D."/>
            <person name="Corradi N."/>
            <person name="Stajich J.E."/>
        </authorList>
    </citation>
    <scope>NUCLEOTIDE SEQUENCE [LARGE SCALE GENOMIC DNA]</scope>
    <source>
        <strain evidence="7">CSF55</strain>
        <strain evidence="7">CSF55</strain>
    </source>
</reference>
<keyword evidence="3" id="KW-0446">Lipid-binding</keyword>
<reference evidence="8" key="3">
    <citation type="submission" date="2018-08" db="EMBL/GenBank/DDBJ databases">
        <title>Leveraging single-cell genomics to expand the Fungal Tree of Life.</title>
        <authorList>
            <consortium name="DOE Joint Genome Institute"/>
            <person name="Ahrendt S.R."/>
            <person name="Quandt C.A."/>
            <person name="Ciobanu D."/>
            <person name="Clum A."/>
            <person name="Salamov A."/>
            <person name="Andreopoulos B."/>
            <person name="Cheng J.-F."/>
            <person name="Woyke T."/>
            <person name="Pelin A."/>
            <person name="Henrissat B."/>
            <person name="Reynolds N."/>
            <person name="Benny G.L."/>
            <person name="Smith M.E."/>
            <person name="James T.Y."/>
            <person name="Grigoriev I.V."/>
        </authorList>
    </citation>
    <scope>NUCLEOTIDE SEQUENCE</scope>
    <source>
        <strain evidence="8">CSF55</strain>
    </source>
</reference>
<gene>
    <name evidence="7" type="ORF">O9G_003233</name>
    <name evidence="8" type="ORF">ROZALSC1DRAFT_28896</name>
</gene>
<evidence type="ECO:0000313" key="9">
    <source>
        <dbReference type="Proteomes" id="UP000030755"/>
    </source>
</evidence>
<dbReference type="Pfam" id="PF00650">
    <property type="entry name" value="CRAL_TRIO"/>
    <property type="match status" value="1"/>
</dbReference>
<feature type="domain" description="GOLD" evidence="6">
    <location>
        <begin position="244"/>
        <end position="352"/>
    </location>
</feature>
<dbReference type="AlphaFoldDB" id="A0A075AXC2"/>
<dbReference type="GO" id="GO:0008289">
    <property type="term" value="F:lipid binding"/>
    <property type="evidence" value="ECO:0007669"/>
    <property type="project" value="UniProtKB-KW"/>
</dbReference>
<dbReference type="HOGENOM" id="CLU_783364_0_0_1"/>
<keyword evidence="4" id="KW-0131">Cell cycle</keyword>
<organism evidence="7 9">
    <name type="scientific">Rozella allomycis (strain CSF55)</name>
    <dbReference type="NCBI Taxonomy" id="988480"/>
    <lineage>
        <taxon>Eukaryota</taxon>
        <taxon>Fungi</taxon>
        <taxon>Fungi incertae sedis</taxon>
        <taxon>Cryptomycota</taxon>
        <taxon>Cryptomycota incertae sedis</taxon>
        <taxon>Rozella</taxon>
    </lineage>
</organism>
<evidence type="ECO:0000313" key="8">
    <source>
        <dbReference type="EMBL" id="RKP19514.1"/>
    </source>
</evidence>
<evidence type="ECO:0000256" key="4">
    <source>
        <dbReference type="ARBA" id="ARBA00023306"/>
    </source>
</evidence>
<dbReference type="STRING" id="988480.A0A075AXC2"/>
<dbReference type="InterPro" id="IPR001251">
    <property type="entry name" value="CRAL-TRIO_dom"/>
</dbReference>
<evidence type="ECO:0000256" key="1">
    <source>
        <dbReference type="ARBA" id="ARBA00007155"/>
    </source>
</evidence>
<dbReference type="SMART" id="SM00516">
    <property type="entry name" value="SEC14"/>
    <property type="match status" value="1"/>
</dbReference>
<dbReference type="EMBL" id="ML005210">
    <property type="protein sequence ID" value="RKP19514.1"/>
    <property type="molecule type" value="Genomic_DNA"/>
</dbReference>
<dbReference type="InterPro" id="IPR009038">
    <property type="entry name" value="GOLD_dom"/>
</dbReference>
<dbReference type="Proteomes" id="UP000281549">
    <property type="component" value="Unassembled WGS sequence"/>
</dbReference>
<keyword evidence="9" id="KW-1185">Reference proteome</keyword>
<comment type="similarity">
    <text evidence="1">Belongs to the patellin family.</text>
</comment>
<evidence type="ECO:0000256" key="2">
    <source>
        <dbReference type="ARBA" id="ARBA00022618"/>
    </source>
</evidence>
<keyword evidence="2" id="KW-0132">Cell division</keyword>
<dbReference type="InterPro" id="IPR036865">
    <property type="entry name" value="CRAL-TRIO_dom_sf"/>
</dbReference>
<dbReference type="Gene3D" id="3.40.525.10">
    <property type="entry name" value="CRAL-TRIO lipid binding domain"/>
    <property type="match status" value="1"/>
</dbReference>
<name>A0A075AXC2_ROZAC</name>
<evidence type="ECO:0000256" key="3">
    <source>
        <dbReference type="ARBA" id="ARBA00023121"/>
    </source>
</evidence>
<dbReference type="CDD" id="cd00170">
    <property type="entry name" value="SEC14"/>
    <property type="match status" value="1"/>
</dbReference>
<evidence type="ECO:0000313" key="10">
    <source>
        <dbReference type="Proteomes" id="UP000281549"/>
    </source>
</evidence>
<dbReference type="SUPFAM" id="SSF52087">
    <property type="entry name" value="CRAL/TRIO domain"/>
    <property type="match status" value="1"/>
</dbReference>
<dbReference type="OMA" id="HCYDKVG"/>
<evidence type="ECO:0000259" key="5">
    <source>
        <dbReference type="PROSITE" id="PS50191"/>
    </source>
</evidence>
<dbReference type="EMBL" id="KE561064">
    <property type="protein sequence ID" value="EPZ33372.1"/>
    <property type="molecule type" value="Genomic_DNA"/>
</dbReference>
<accession>A0A075AXC2</accession>